<feature type="binding site" evidence="5">
    <location>
        <position position="11"/>
    </location>
    <ligand>
        <name>Mg(2+)</name>
        <dbReference type="ChEBI" id="CHEBI:18420"/>
    </ligand>
</feature>
<dbReference type="EMBL" id="JAKGBZ010000002">
    <property type="protein sequence ID" value="MCF3945501.1"/>
    <property type="molecule type" value="Genomic_DNA"/>
</dbReference>
<gene>
    <name evidence="5" type="primary">vapC</name>
    <name evidence="7" type="ORF">L2A60_02225</name>
</gene>
<evidence type="ECO:0000256" key="2">
    <source>
        <dbReference type="ARBA" id="ARBA00022722"/>
    </source>
</evidence>
<organism evidence="7 8">
    <name type="scientific">Acidiphilium iwatense</name>
    <dbReference type="NCBI Taxonomy" id="768198"/>
    <lineage>
        <taxon>Bacteria</taxon>
        <taxon>Pseudomonadati</taxon>
        <taxon>Pseudomonadota</taxon>
        <taxon>Alphaproteobacteria</taxon>
        <taxon>Acetobacterales</taxon>
        <taxon>Acidocellaceae</taxon>
        <taxon>Acidiphilium</taxon>
    </lineage>
</organism>
<evidence type="ECO:0000256" key="3">
    <source>
        <dbReference type="ARBA" id="ARBA00022723"/>
    </source>
</evidence>
<evidence type="ECO:0000256" key="4">
    <source>
        <dbReference type="ARBA" id="ARBA00022801"/>
    </source>
</evidence>
<feature type="domain" description="PIN" evidence="6">
    <location>
        <begin position="8"/>
        <end position="135"/>
    </location>
</feature>
<comment type="similarity">
    <text evidence="5">Belongs to the PINc/VapC protein family.</text>
</comment>
<dbReference type="InterPro" id="IPR022907">
    <property type="entry name" value="VapC_family"/>
</dbReference>
<dbReference type="InterPro" id="IPR052919">
    <property type="entry name" value="TA_system_RNase"/>
</dbReference>
<dbReference type="PANTHER" id="PTHR36173:SF1">
    <property type="entry name" value="RIBONUCLEASE VAPC22"/>
    <property type="match status" value="1"/>
</dbReference>
<keyword evidence="2 5" id="KW-0540">Nuclease</keyword>
<dbReference type="Proteomes" id="UP001521209">
    <property type="component" value="Unassembled WGS sequence"/>
</dbReference>
<comment type="cofactor">
    <cofactor evidence="5">
        <name>Mg(2+)</name>
        <dbReference type="ChEBI" id="CHEBI:18420"/>
    </cofactor>
</comment>
<dbReference type="InterPro" id="IPR041705">
    <property type="entry name" value="PIN_Sll0205"/>
</dbReference>
<sequence length="145" mass="15187">MNGATPGVLLDTCALIWLANGDAIADAARDAIIAAGIDGAIHVSPASAWEIGMLSRSRPGRDAPLQFLPDPKTWFTRLMAGPGIRDAPITPDIAIDASYLPGEPHGDPGDRLIIATARHLGVPIVTRDRKIIAYAEAGFVNVVAC</sequence>
<keyword evidence="1 5" id="KW-1277">Toxin-antitoxin system</keyword>
<dbReference type="EC" id="3.1.-.-" evidence="5"/>
<keyword evidence="8" id="KW-1185">Reference proteome</keyword>
<dbReference type="CDD" id="cd09872">
    <property type="entry name" value="PIN_Sll0205-like"/>
    <property type="match status" value="1"/>
</dbReference>
<comment type="caution">
    <text evidence="7">The sequence shown here is derived from an EMBL/GenBank/DDBJ whole genome shotgun (WGS) entry which is preliminary data.</text>
</comment>
<dbReference type="InterPro" id="IPR029060">
    <property type="entry name" value="PIN-like_dom_sf"/>
</dbReference>
<comment type="function">
    <text evidence="5">Toxic component of a toxin-antitoxin (TA) system. An RNase.</text>
</comment>
<dbReference type="Gene3D" id="3.40.50.1010">
    <property type="entry name" value="5'-nuclease"/>
    <property type="match status" value="1"/>
</dbReference>
<evidence type="ECO:0000256" key="1">
    <source>
        <dbReference type="ARBA" id="ARBA00022649"/>
    </source>
</evidence>
<dbReference type="Pfam" id="PF01850">
    <property type="entry name" value="PIN"/>
    <property type="match status" value="1"/>
</dbReference>
<evidence type="ECO:0000259" key="6">
    <source>
        <dbReference type="Pfam" id="PF01850"/>
    </source>
</evidence>
<feature type="binding site" evidence="5">
    <location>
        <position position="110"/>
    </location>
    <ligand>
        <name>Mg(2+)</name>
        <dbReference type="ChEBI" id="CHEBI:18420"/>
    </ligand>
</feature>
<name>A0ABS9DRX3_9PROT</name>
<keyword evidence="5" id="KW-0800">Toxin</keyword>
<accession>A0ABS9DRX3</accession>
<keyword evidence="4 5" id="KW-0378">Hydrolase</keyword>
<dbReference type="InterPro" id="IPR002716">
    <property type="entry name" value="PIN_dom"/>
</dbReference>
<keyword evidence="3 5" id="KW-0479">Metal-binding</keyword>
<evidence type="ECO:0000256" key="5">
    <source>
        <dbReference type="HAMAP-Rule" id="MF_00265"/>
    </source>
</evidence>
<proteinExistence type="inferred from homology"/>
<dbReference type="RefSeq" id="WP_235702736.1">
    <property type="nucleotide sequence ID" value="NZ_JAKGBZ010000002.1"/>
</dbReference>
<evidence type="ECO:0000313" key="7">
    <source>
        <dbReference type="EMBL" id="MCF3945501.1"/>
    </source>
</evidence>
<dbReference type="HAMAP" id="MF_00265">
    <property type="entry name" value="VapC_Nob1"/>
    <property type="match status" value="1"/>
</dbReference>
<keyword evidence="5" id="KW-0460">Magnesium</keyword>
<protein>
    <recommendedName>
        <fullName evidence="5">Ribonuclease VapC</fullName>
        <shortName evidence="5">RNase VapC</shortName>
        <ecNumber evidence="5">3.1.-.-</ecNumber>
    </recommendedName>
    <alternativeName>
        <fullName evidence="5">Toxin VapC</fullName>
    </alternativeName>
</protein>
<evidence type="ECO:0000313" key="8">
    <source>
        <dbReference type="Proteomes" id="UP001521209"/>
    </source>
</evidence>
<reference evidence="7 8" key="1">
    <citation type="submission" date="2022-01" db="EMBL/GenBank/DDBJ databases">
        <authorList>
            <person name="Won M."/>
            <person name="Kim S.-J."/>
            <person name="Kwon S.-W."/>
        </authorList>
    </citation>
    <scope>NUCLEOTIDE SEQUENCE [LARGE SCALE GENOMIC DNA]</scope>
    <source>
        <strain evidence="7 8">KCTC 23505</strain>
    </source>
</reference>
<dbReference type="SUPFAM" id="SSF88723">
    <property type="entry name" value="PIN domain-like"/>
    <property type="match status" value="1"/>
</dbReference>
<dbReference type="PANTHER" id="PTHR36173">
    <property type="entry name" value="RIBONUCLEASE VAPC16-RELATED"/>
    <property type="match status" value="1"/>
</dbReference>